<proteinExistence type="predicted"/>
<comment type="caution">
    <text evidence="2">The sequence shown here is derived from an EMBL/GenBank/DDBJ whole genome shotgun (WGS) entry which is preliminary data.</text>
</comment>
<dbReference type="EMBL" id="QJKB01000004">
    <property type="protein sequence ID" value="PXX43043.1"/>
    <property type="molecule type" value="Genomic_DNA"/>
</dbReference>
<reference evidence="2 3" key="1">
    <citation type="submission" date="2018-05" db="EMBL/GenBank/DDBJ databases">
        <title>Genomic Encyclopedia of Type Strains, Phase IV (KMG-IV): sequencing the most valuable type-strain genomes for metagenomic binning, comparative biology and taxonomic classification.</title>
        <authorList>
            <person name="Goeker M."/>
        </authorList>
    </citation>
    <scope>NUCLEOTIDE SEQUENCE [LARGE SCALE GENOMIC DNA]</scope>
    <source>
        <strain evidence="2 3">DSM 19792</strain>
    </source>
</reference>
<evidence type="ECO:0000256" key="1">
    <source>
        <dbReference type="SAM" id="Phobius"/>
    </source>
</evidence>
<evidence type="ECO:0000313" key="2">
    <source>
        <dbReference type="EMBL" id="PXX43043.1"/>
    </source>
</evidence>
<dbReference type="Proteomes" id="UP000247792">
    <property type="component" value="Unassembled WGS sequence"/>
</dbReference>
<protein>
    <submittedName>
        <fullName evidence="2">Putative membrane protein</fullName>
    </submittedName>
</protein>
<feature type="transmembrane region" description="Helical" evidence="1">
    <location>
        <begin position="83"/>
        <end position="102"/>
    </location>
</feature>
<keyword evidence="1" id="KW-0812">Transmembrane</keyword>
<dbReference type="Pfam" id="PF09945">
    <property type="entry name" value="DUF2177"/>
    <property type="match status" value="1"/>
</dbReference>
<feature type="transmembrane region" description="Helical" evidence="1">
    <location>
        <begin position="122"/>
        <end position="140"/>
    </location>
</feature>
<sequence length="144" mass="15573">MFTLSAAKSPSMRQILLAYVVTLLAVLALDLVWLGLLMGPTYRHYLGDLMLAQPRLIPAALFYLLYSAGLLVFGIVPALRAQSWRQATCLCGLLGLVAYGTYDLTNQATLTVWSPMLALMDIGWGIAVSCIAGTLAYFAGKRVA</sequence>
<organism evidence="2 3">
    <name type="scientific">Undibacterium pigrum</name>
    <dbReference type="NCBI Taxonomy" id="401470"/>
    <lineage>
        <taxon>Bacteria</taxon>
        <taxon>Pseudomonadati</taxon>
        <taxon>Pseudomonadota</taxon>
        <taxon>Betaproteobacteria</taxon>
        <taxon>Burkholderiales</taxon>
        <taxon>Oxalobacteraceae</taxon>
        <taxon>Undibacterium</taxon>
    </lineage>
</organism>
<dbReference type="AlphaFoldDB" id="A0A318J7C7"/>
<feature type="transmembrane region" description="Helical" evidence="1">
    <location>
        <begin position="16"/>
        <end position="36"/>
    </location>
</feature>
<dbReference type="InterPro" id="IPR018687">
    <property type="entry name" value="DUF2177_membr"/>
</dbReference>
<keyword evidence="1" id="KW-0472">Membrane</keyword>
<feature type="transmembrane region" description="Helical" evidence="1">
    <location>
        <begin position="56"/>
        <end position="76"/>
    </location>
</feature>
<name>A0A318J7C7_9BURK</name>
<keyword evidence="1" id="KW-1133">Transmembrane helix</keyword>
<gene>
    <name evidence="2" type="ORF">DFR42_10443</name>
</gene>
<keyword evidence="3" id="KW-1185">Reference proteome</keyword>
<evidence type="ECO:0000313" key="3">
    <source>
        <dbReference type="Proteomes" id="UP000247792"/>
    </source>
</evidence>
<dbReference type="RefSeq" id="WP_245936965.1">
    <property type="nucleotide sequence ID" value="NZ_QJKB01000004.1"/>
</dbReference>
<accession>A0A318J7C7</accession>